<keyword evidence="2" id="KW-0732">Signal</keyword>
<proteinExistence type="predicted"/>
<gene>
    <name evidence="3" type="ORF">HII31_12417</name>
</gene>
<comment type="caution">
    <text evidence="3">The sequence shown here is derived from an EMBL/GenBank/DDBJ whole genome shotgun (WGS) entry which is preliminary data.</text>
</comment>
<accession>A0A8H6VD94</accession>
<dbReference type="Proteomes" id="UP000660729">
    <property type="component" value="Unassembled WGS sequence"/>
</dbReference>
<evidence type="ECO:0000256" key="2">
    <source>
        <dbReference type="SAM" id="SignalP"/>
    </source>
</evidence>
<sequence>MRILAFLTLLIGAILVSADDSSTCRSKHPIAWNAINRFCAITNMQVPSGYAKQGYSTGGASVWIDGSVLNACRPAQWVPKLYCHKQFYSMCAQSKGHAFYGKANCQTWRIKYKAAPKPKPKPKPKPAAPKKTNWLGQEGMDNPFFTKRDAEAMPEATGEAEI</sequence>
<feature type="compositionally biased region" description="Basic residues" evidence="1">
    <location>
        <begin position="114"/>
        <end position="124"/>
    </location>
</feature>
<feature type="signal peptide" evidence="2">
    <location>
        <begin position="1"/>
        <end position="18"/>
    </location>
</feature>
<organism evidence="3 4">
    <name type="scientific">Pseudocercospora fuligena</name>
    <dbReference type="NCBI Taxonomy" id="685502"/>
    <lineage>
        <taxon>Eukaryota</taxon>
        <taxon>Fungi</taxon>
        <taxon>Dikarya</taxon>
        <taxon>Ascomycota</taxon>
        <taxon>Pezizomycotina</taxon>
        <taxon>Dothideomycetes</taxon>
        <taxon>Dothideomycetidae</taxon>
        <taxon>Mycosphaerellales</taxon>
        <taxon>Mycosphaerellaceae</taxon>
        <taxon>Pseudocercospora</taxon>
    </lineage>
</organism>
<evidence type="ECO:0000313" key="3">
    <source>
        <dbReference type="EMBL" id="KAF7186342.1"/>
    </source>
</evidence>
<feature type="chain" id="PRO_5035003283" description="Secreted protein" evidence="2">
    <location>
        <begin position="19"/>
        <end position="162"/>
    </location>
</feature>
<name>A0A8H6VD94_9PEZI</name>
<feature type="region of interest" description="Disordered" evidence="1">
    <location>
        <begin position="114"/>
        <end position="141"/>
    </location>
</feature>
<keyword evidence="4" id="KW-1185">Reference proteome</keyword>
<dbReference type="EMBL" id="JABCIY010000258">
    <property type="protein sequence ID" value="KAF7186342.1"/>
    <property type="molecule type" value="Genomic_DNA"/>
</dbReference>
<reference evidence="3" key="1">
    <citation type="submission" date="2020-04" db="EMBL/GenBank/DDBJ databases">
        <title>Draft genome resource of the tomato pathogen Pseudocercospora fuligena.</title>
        <authorList>
            <person name="Zaccaron A."/>
        </authorList>
    </citation>
    <scope>NUCLEOTIDE SEQUENCE</scope>
    <source>
        <strain evidence="3">PF001</strain>
    </source>
</reference>
<dbReference type="OrthoDB" id="3828405at2759"/>
<evidence type="ECO:0008006" key="5">
    <source>
        <dbReference type="Google" id="ProtNLM"/>
    </source>
</evidence>
<protein>
    <recommendedName>
        <fullName evidence="5">Secreted protein</fullName>
    </recommendedName>
</protein>
<evidence type="ECO:0000313" key="4">
    <source>
        <dbReference type="Proteomes" id="UP000660729"/>
    </source>
</evidence>
<evidence type="ECO:0000256" key="1">
    <source>
        <dbReference type="SAM" id="MobiDB-lite"/>
    </source>
</evidence>
<dbReference type="AlphaFoldDB" id="A0A8H6VD94"/>